<keyword evidence="1" id="KW-0732">Signal</keyword>
<dbReference type="NCBIfam" id="TIGR03715">
    <property type="entry name" value="KxYKxGKxW"/>
    <property type="match status" value="1"/>
</dbReference>
<accession>A0ABV3U7A4</accession>
<dbReference type="InterPro" id="IPR022263">
    <property type="entry name" value="KxYKxGKxW"/>
</dbReference>
<keyword evidence="3" id="KW-1185">Reference proteome</keyword>
<protein>
    <submittedName>
        <fullName evidence="2">KxYKxGKxW signal peptide domain-containing protein</fullName>
    </submittedName>
</protein>
<reference evidence="2 3" key="1">
    <citation type="journal article" date="2011" name="Int. J. Syst. Evol. Microbiol.">
        <title>Zhongshania antarctica gen. nov., sp. nov. and Zhongshania guokunii sp. nov., gammaproteobacteria respectively isolated from coastal attached (fast) ice and surface seawater of the Antarctic.</title>
        <authorList>
            <person name="Li H.J."/>
            <person name="Zhang X.Y."/>
            <person name="Chen C.X."/>
            <person name="Zhang Y.J."/>
            <person name="Gao Z.M."/>
            <person name="Yu Y."/>
            <person name="Chen X.L."/>
            <person name="Chen B."/>
            <person name="Zhang Y.Z."/>
        </authorList>
    </citation>
    <scope>NUCLEOTIDE SEQUENCE [LARGE SCALE GENOMIC DNA]</scope>
    <source>
        <strain evidence="2 3">ZS6-22T</strain>
    </source>
</reference>
<name>A0ABV3U7A4_9GAMM</name>
<evidence type="ECO:0000313" key="2">
    <source>
        <dbReference type="EMBL" id="MEX1669610.1"/>
    </source>
</evidence>
<sequence>MHHKSGKRLLVSGIATFDS</sequence>
<organism evidence="2 3">
    <name type="scientific">Zhongshania guokunii</name>
    <dbReference type="NCBI Taxonomy" id="641783"/>
    <lineage>
        <taxon>Bacteria</taxon>
        <taxon>Pseudomonadati</taxon>
        <taxon>Pseudomonadota</taxon>
        <taxon>Gammaproteobacteria</taxon>
        <taxon>Cellvibrionales</taxon>
        <taxon>Spongiibacteraceae</taxon>
        <taxon>Zhongshania</taxon>
    </lineage>
</organism>
<proteinExistence type="predicted"/>
<dbReference type="Proteomes" id="UP001557485">
    <property type="component" value="Unassembled WGS sequence"/>
</dbReference>
<comment type="caution">
    <text evidence="2">The sequence shown here is derived from an EMBL/GenBank/DDBJ whole genome shotgun (WGS) entry which is preliminary data.</text>
</comment>
<dbReference type="EMBL" id="JBFRYA010000009">
    <property type="protein sequence ID" value="MEX1669610.1"/>
    <property type="molecule type" value="Genomic_DNA"/>
</dbReference>
<gene>
    <name evidence="2" type="ORF">AB4876_11880</name>
</gene>
<evidence type="ECO:0000313" key="3">
    <source>
        <dbReference type="Proteomes" id="UP001557485"/>
    </source>
</evidence>
<evidence type="ECO:0000256" key="1">
    <source>
        <dbReference type="ARBA" id="ARBA00022729"/>
    </source>
</evidence>